<dbReference type="PATRIC" id="fig|886882.15.peg.1847"/>
<name>E3EFV7_PAEPS</name>
<dbReference type="Proteomes" id="UP000006868">
    <property type="component" value="Chromosome"/>
</dbReference>
<organism evidence="1 2">
    <name type="scientific">Paenibacillus polymyxa (strain SC2)</name>
    <name type="common">Bacillus polymyxa</name>
    <dbReference type="NCBI Taxonomy" id="886882"/>
    <lineage>
        <taxon>Bacteria</taxon>
        <taxon>Bacillati</taxon>
        <taxon>Bacillota</taxon>
        <taxon>Bacilli</taxon>
        <taxon>Bacillales</taxon>
        <taxon>Paenibacillaceae</taxon>
        <taxon>Paenibacillus</taxon>
    </lineage>
</organism>
<protein>
    <submittedName>
        <fullName evidence="1">Uncharacterized protein</fullName>
    </submittedName>
</protein>
<gene>
    <name evidence="1" type="ORF">PPSC2_08765</name>
</gene>
<proteinExistence type="predicted"/>
<sequence>MENVIALQQVRRLEQMKERRILKTFKSEIWFFQKNEETDEVEVAYKEVTVMFKYEINEIYQVHVGGQVIESTYSHLLWV</sequence>
<dbReference type="HOGENOM" id="CLU_2602747_0_0_9"/>
<reference evidence="1 2" key="1">
    <citation type="journal article" date="2011" name="J. Bacteriol.">
        <title>Complete genome sequence of Paenibacillus polymyxa SC2, a strain of plant growth-promoting Rhizobacterium with broad-spectrum antimicrobial activity.</title>
        <authorList>
            <person name="Ma M."/>
            <person name="Wang C."/>
            <person name="Ding Y."/>
            <person name="Li L."/>
            <person name="Shen D."/>
            <person name="Jiang X."/>
            <person name="Guan D."/>
            <person name="Cao F."/>
            <person name="Chen H."/>
            <person name="Feng R."/>
            <person name="Wang X."/>
            <person name="Ge Y."/>
            <person name="Yao L."/>
            <person name="Bing X."/>
            <person name="Yang X."/>
            <person name="Li J."/>
            <person name="Du B."/>
        </authorList>
    </citation>
    <scope>NUCLEOTIDE SEQUENCE [LARGE SCALE GENOMIC DNA]</scope>
    <source>
        <strain evidence="1 2">SC2</strain>
    </source>
</reference>
<evidence type="ECO:0000313" key="2">
    <source>
        <dbReference type="Proteomes" id="UP000006868"/>
    </source>
</evidence>
<dbReference type="EMBL" id="CP002213">
    <property type="protein sequence ID" value="ADO55829.1"/>
    <property type="molecule type" value="Genomic_DNA"/>
</dbReference>
<dbReference type="AlphaFoldDB" id="E3EFV7"/>
<dbReference type="OrthoDB" id="2666939at2"/>
<evidence type="ECO:0000313" key="1">
    <source>
        <dbReference type="EMBL" id="ADO55829.1"/>
    </source>
</evidence>
<dbReference type="KEGG" id="ppm:PPSC2_08765"/>
<accession>E3EFV7</accession>